<dbReference type="Pfam" id="PF00240">
    <property type="entry name" value="ubiquitin"/>
    <property type="match status" value="1"/>
</dbReference>
<dbReference type="SUPFAM" id="SSF63491">
    <property type="entry name" value="BAG domain"/>
    <property type="match status" value="1"/>
</dbReference>
<dbReference type="GeneID" id="96007667"/>
<dbReference type="Pfam" id="PF02179">
    <property type="entry name" value="BAG"/>
    <property type="match status" value="1"/>
</dbReference>
<keyword evidence="1" id="KW-0143">Chaperone</keyword>
<evidence type="ECO:0000313" key="6">
    <source>
        <dbReference type="Proteomes" id="UP000803884"/>
    </source>
</evidence>
<dbReference type="EMBL" id="JAAQHG020000022">
    <property type="protein sequence ID" value="KAL1584993.1"/>
    <property type="molecule type" value="Genomic_DNA"/>
</dbReference>
<evidence type="ECO:0000259" key="3">
    <source>
        <dbReference type="PROSITE" id="PS50053"/>
    </source>
</evidence>
<dbReference type="PROSITE" id="PS51035">
    <property type="entry name" value="BAG"/>
    <property type="match status" value="1"/>
</dbReference>
<feature type="compositionally biased region" description="Pro residues" evidence="2">
    <location>
        <begin position="175"/>
        <end position="190"/>
    </location>
</feature>
<dbReference type="Gene3D" id="3.10.20.90">
    <property type="entry name" value="Phosphatidylinositol 3-kinase Catalytic Subunit, Chain A, domain 1"/>
    <property type="match status" value="1"/>
</dbReference>
<feature type="compositionally biased region" description="Polar residues" evidence="2">
    <location>
        <begin position="16"/>
        <end position="28"/>
    </location>
</feature>
<protein>
    <recommendedName>
        <fullName evidence="7">BAG domain-containing protein</fullName>
    </recommendedName>
</protein>
<dbReference type="PANTHER" id="PTHR12329">
    <property type="entry name" value="BCL2-ASSOCIATED ATHANOGENE"/>
    <property type="match status" value="1"/>
</dbReference>
<dbReference type="PANTHER" id="PTHR12329:SF16">
    <property type="entry name" value="BAG FAMILY MOLECULAR CHAPERONE REGULATOR 1"/>
    <property type="match status" value="1"/>
</dbReference>
<dbReference type="PROSITE" id="PS50053">
    <property type="entry name" value="UBIQUITIN_2"/>
    <property type="match status" value="1"/>
</dbReference>
<gene>
    <name evidence="5" type="ORF">WHR41_06224</name>
</gene>
<organism evidence="5 6">
    <name type="scientific">Cladosporium halotolerans</name>
    <dbReference type="NCBI Taxonomy" id="1052096"/>
    <lineage>
        <taxon>Eukaryota</taxon>
        <taxon>Fungi</taxon>
        <taxon>Dikarya</taxon>
        <taxon>Ascomycota</taxon>
        <taxon>Pezizomycotina</taxon>
        <taxon>Dothideomycetes</taxon>
        <taxon>Dothideomycetidae</taxon>
        <taxon>Cladosporiales</taxon>
        <taxon>Cladosporiaceae</taxon>
        <taxon>Cladosporium</taxon>
    </lineage>
</organism>
<feature type="domain" description="BAG" evidence="4">
    <location>
        <begin position="218"/>
        <end position="277"/>
    </location>
</feature>
<dbReference type="SUPFAM" id="SSF54236">
    <property type="entry name" value="Ubiquitin-like"/>
    <property type="match status" value="1"/>
</dbReference>
<evidence type="ECO:0000256" key="1">
    <source>
        <dbReference type="ARBA" id="ARBA00023186"/>
    </source>
</evidence>
<keyword evidence="6" id="KW-1185">Reference proteome</keyword>
<name>A0AB34KIQ0_9PEZI</name>
<evidence type="ECO:0008006" key="7">
    <source>
        <dbReference type="Google" id="ProtNLM"/>
    </source>
</evidence>
<feature type="compositionally biased region" description="Basic residues" evidence="2">
    <location>
        <begin position="144"/>
        <end position="159"/>
    </location>
</feature>
<reference evidence="5 6" key="1">
    <citation type="journal article" date="2020" name="Microbiol. Resour. Announc.">
        <title>Draft Genome Sequence of a Cladosporium Species Isolated from the Mesophotic Ascidian Didemnum maculosum.</title>
        <authorList>
            <person name="Gioti A."/>
            <person name="Siaperas R."/>
            <person name="Nikolaivits E."/>
            <person name="Le Goff G."/>
            <person name="Ouazzani J."/>
            <person name="Kotoulas G."/>
            <person name="Topakas E."/>
        </authorList>
    </citation>
    <scope>NUCLEOTIDE SEQUENCE [LARGE SCALE GENOMIC DNA]</scope>
    <source>
        <strain evidence="5 6">TM138-S3</strain>
    </source>
</reference>
<dbReference type="InterPro" id="IPR036533">
    <property type="entry name" value="BAG_dom_sf"/>
</dbReference>
<proteinExistence type="predicted"/>
<dbReference type="GO" id="GO:0005829">
    <property type="term" value="C:cytosol"/>
    <property type="evidence" value="ECO:0007669"/>
    <property type="project" value="TreeGrafter"/>
</dbReference>
<evidence type="ECO:0000259" key="4">
    <source>
        <dbReference type="PROSITE" id="PS51035"/>
    </source>
</evidence>
<dbReference type="GO" id="GO:0016020">
    <property type="term" value="C:membrane"/>
    <property type="evidence" value="ECO:0007669"/>
    <property type="project" value="TreeGrafter"/>
</dbReference>
<dbReference type="GO" id="GO:0005634">
    <property type="term" value="C:nucleus"/>
    <property type="evidence" value="ECO:0007669"/>
    <property type="project" value="TreeGrafter"/>
</dbReference>
<dbReference type="SMART" id="SM00264">
    <property type="entry name" value="BAG"/>
    <property type="match status" value="1"/>
</dbReference>
<accession>A0AB34KIQ0</accession>
<dbReference type="AlphaFoldDB" id="A0AB34KIQ0"/>
<dbReference type="GO" id="GO:0000774">
    <property type="term" value="F:adenyl-nucleotide exchange factor activity"/>
    <property type="evidence" value="ECO:0007669"/>
    <property type="project" value="TreeGrafter"/>
</dbReference>
<dbReference type="InterPro" id="IPR003103">
    <property type="entry name" value="BAG_domain"/>
</dbReference>
<feature type="region of interest" description="Disordered" evidence="2">
    <location>
        <begin position="1"/>
        <end position="37"/>
    </location>
</feature>
<evidence type="ECO:0000256" key="2">
    <source>
        <dbReference type="SAM" id="MobiDB-lite"/>
    </source>
</evidence>
<feature type="compositionally biased region" description="Acidic residues" evidence="2">
    <location>
        <begin position="124"/>
        <end position="139"/>
    </location>
</feature>
<sequence length="282" mass="31018">MSWTSRFGNLGRFSPFTRSPPQGSTTQAADDLGPSRDTDMLSLRNKGQSYAVHFPAYSIAKGGLTVGQVREQAGRKIGVDARRVKLIFQGKNLKDDARLCKQEGLKHEAQVLLTIGDMPSASGSDDEDDSVDGVEDSADPDNAKRRRNRNKNKKRRNKPKTSGTSTPDASNLGVPIPPPQTSRAPSPKPPQSAEQKIASLRDTLHTYAKEVDVFDRTPPTEPAKREFEHKRLSETILTQVLLKLDAVETEGDQEARAKRKELVKETQGVLKNLDDAAVRHAS</sequence>
<dbReference type="InterPro" id="IPR000626">
    <property type="entry name" value="Ubiquitin-like_dom"/>
</dbReference>
<dbReference type="Gene3D" id="1.20.58.120">
    <property type="entry name" value="BAG domain"/>
    <property type="match status" value="1"/>
</dbReference>
<dbReference type="GO" id="GO:0051087">
    <property type="term" value="F:protein-folding chaperone binding"/>
    <property type="evidence" value="ECO:0007669"/>
    <property type="project" value="InterPro"/>
</dbReference>
<feature type="region of interest" description="Disordered" evidence="2">
    <location>
        <begin position="117"/>
        <end position="196"/>
    </location>
</feature>
<comment type="caution">
    <text evidence="5">The sequence shown here is derived from an EMBL/GenBank/DDBJ whole genome shotgun (WGS) entry which is preliminary data.</text>
</comment>
<dbReference type="GO" id="GO:0050821">
    <property type="term" value="P:protein stabilization"/>
    <property type="evidence" value="ECO:0007669"/>
    <property type="project" value="TreeGrafter"/>
</dbReference>
<dbReference type="InterPro" id="IPR029071">
    <property type="entry name" value="Ubiquitin-like_domsf"/>
</dbReference>
<feature type="domain" description="Ubiquitin-like" evidence="3">
    <location>
        <begin position="65"/>
        <end position="115"/>
    </location>
</feature>
<dbReference type="RefSeq" id="XP_069228099.1">
    <property type="nucleotide sequence ID" value="XM_069374829.1"/>
</dbReference>
<dbReference type="InterPro" id="IPR039773">
    <property type="entry name" value="BAG_chaperone_regulator"/>
</dbReference>
<evidence type="ECO:0000313" key="5">
    <source>
        <dbReference type="EMBL" id="KAL1584993.1"/>
    </source>
</evidence>
<dbReference type="Proteomes" id="UP000803884">
    <property type="component" value="Unassembled WGS sequence"/>
</dbReference>